<keyword evidence="2 9" id="KW-0863">Zinc-finger</keyword>
<evidence type="ECO:0000256" key="7">
    <source>
        <dbReference type="ARBA" id="ARBA00023170"/>
    </source>
</evidence>
<evidence type="ECO:0000256" key="8">
    <source>
        <dbReference type="ARBA" id="ARBA00023242"/>
    </source>
</evidence>
<reference evidence="14" key="3">
    <citation type="submission" date="2021-02" db="EMBL/GenBank/DDBJ databases">
        <authorList>
            <person name="Nowell W R."/>
        </authorList>
    </citation>
    <scope>NUCLEOTIDE SEQUENCE</scope>
    <source>
        <strain evidence="14">Ploen Becks lab</strain>
    </source>
</reference>
<evidence type="ECO:0000256" key="3">
    <source>
        <dbReference type="ARBA" id="ARBA00022833"/>
    </source>
</evidence>
<dbReference type="InterPro" id="IPR035500">
    <property type="entry name" value="NHR-like_dom_sf"/>
</dbReference>
<dbReference type="AlphaFoldDB" id="A0A221CB01"/>
<dbReference type="InterPro" id="IPR001723">
    <property type="entry name" value="Nuclear_hrmn_rcpt"/>
</dbReference>
<dbReference type="OrthoDB" id="6355676at2759"/>
<gene>
    <name evidence="14" type="ORF">OXX778_LOCUS10190</name>
</gene>
<sequence length="601" mass="68254">MPKPVNYEMLNNRYQMEQNRINYNQYKLDMNNNSMFNNKTLNQFSHNQLNNSIGGVINNFINSTLSTQTSNSTQAATAAAAATAYLLNNPSAAAGANLILANLNQQQQQQQQKQQYVDESKCHVCGDKSTGSHFGGISCESCKAFFRRSVQKNRHEDYKCSYSGECKMNTNTRKICQFCRYKTCLSIGMRPKWVLSDDERHQKYGNRRKNKQKQEVQEAEVKEENETKNITVASNSDDDAGTNSPNETNKNDLNKLGVLGINTRPNGLNLNSYEKDLIDRLSIAYYHSRKFNSMDMNVQKKFATLFQTHNEGSLKKMAKVILANFIVQPVKRVVTFAKLIPDFRLLDLNDQMCLLQGGTMEITICSSSSLYDASTNKFENLVSKDRDIKGADNSNIQLDFLKLIWSEDVFEKTITFLKSMSDLNLDEATLILFLPLILFSPDRRDLKNRQAILEIQSKYSLLLKKYMIWKFGLNENTTRVYNKLLLKLIELRTLNEIHSSILLDADPSQLEPFSLAYISNKKEEIMKINPKTEEMSREGLKNQEFSPESFNFEQSKSSNAESCLSILTPNSSGQISSFSSVSSPSVQTSPSSLQNSNESES</sequence>
<dbReference type="PANTHER" id="PTHR24082">
    <property type="entry name" value="NUCLEAR HORMONE RECEPTOR"/>
    <property type="match status" value="1"/>
</dbReference>
<dbReference type="PROSITE" id="PS51030">
    <property type="entry name" value="NUCLEAR_REC_DBD_2"/>
    <property type="match status" value="1"/>
</dbReference>
<dbReference type="PANTHER" id="PTHR24082:SF283">
    <property type="entry name" value="NUCLEAR HORMONE RECEPTOR HR96"/>
    <property type="match status" value="1"/>
</dbReference>
<proteinExistence type="inferred from homology"/>
<keyword evidence="3 9" id="KW-0862">Zinc</keyword>
<dbReference type="Gene3D" id="3.30.50.10">
    <property type="entry name" value="Erythroid Transcription Factor GATA-1, subunit A"/>
    <property type="match status" value="1"/>
</dbReference>
<evidence type="ECO:0000313" key="15">
    <source>
        <dbReference type="Proteomes" id="UP000663879"/>
    </source>
</evidence>
<evidence type="ECO:0000313" key="13">
    <source>
        <dbReference type="EMBL" id="ASL70531.1"/>
    </source>
</evidence>
<dbReference type="InterPro" id="IPR050234">
    <property type="entry name" value="Nuclear_hormone_rcpt_NR1"/>
</dbReference>
<dbReference type="SUPFAM" id="SSF57716">
    <property type="entry name" value="Glucocorticoid receptor-like (DNA-binding domain)"/>
    <property type="match status" value="1"/>
</dbReference>
<dbReference type="GO" id="GO:0000122">
    <property type="term" value="P:negative regulation of transcription by RNA polymerase II"/>
    <property type="evidence" value="ECO:0007669"/>
    <property type="project" value="TreeGrafter"/>
</dbReference>
<keyword evidence="15" id="KW-1185">Reference proteome</keyword>
<keyword evidence="4 9" id="KW-0805">Transcription regulation</keyword>
<keyword evidence="8 9" id="KW-0539">Nucleus</keyword>
<evidence type="ECO:0000256" key="6">
    <source>
        <dbReference type="ARBA" id="ARBA00023163"/>
    </source>
</evidence>
<dbReference type="GO" id="GO:0004879">
    <property type="term" value="F:nuclear receptor activity"/>
    <property type="evidence" value="ECO:0007669"/>
    <property type="project" value="TreeGrafter"/>
</dbReference>
<evidence type="ECO:0000313" key="14">
    <source>
        <dbReference type="EMBL" id="CAF0876358.1"/>
    </source>
</evidence>
<dbReference type="SMART" id="SM00399">
    <property type="entry name" value="ZnF_C4"/>
    <property type="match status" value="1"/>
</dbReference>
<keyword evidence="7 9" id="KW-0675">Receptor</keyword>
<evidence type="ECO:0000256" key="2">
    <source>
        <dbReference type="ARBA" id="ARBA00022771"/>
    </source>
</evidence>
<dbReference type="CDD" id="cd06916">
    <property type="entry name" value="NR_DBD_like"/>
    <property type="match status" value="1"/>
</dbReference>
<dbReference type="InterPro" id="IPR013088">
    <property type="entry name" value="Znf_NHR/GATA"/>
</dbReference>
<name>A0A221CB01_9BILA</name>
<dbReference type="PRINTS" id="PR00398">
    <property type="entry name" value="STRDHORMONER"/>
</dbReference>
<dbReference type="GO" id="GO:0030154">
    <property type="term" value="P:cell differentiation"/>
    <property type="evidence" value="ECO:0007669"/>
    <property type="project" value="TreeGrafter"/>
</dbReference>
<feature type="compositionally biased region" description="Basic and acidic residues" evidence="10">
    <location>
        <begin position="212"/>
        <end position="227"/>
    </location>
</feature>
<evidence type="ECO:0000259" key="11">
    <source>
        <dbReference type="PROSITE" id="PS51030"/>
    </source>
</evidence>
<dbReference type="GO" id="GO:0008270">
    <property type="term" value="F:zinc ion binding"/>
    <property type="evidence" value="ECO:0007669"/>
    <property type="project" value="UniProtKB-KW"/>
</dbReference>
<dbReference type="EMBL" id="MF360847">
    <property type="protein sequence ID" value="ASL70531.1"/>
    <property type="molecule type" value="Genomic_DNA"/>
</dbReference>
<dbReference type="PROSITE" id="PS51843">
    <property type="entry name" value="NR_LBD"/>
    <property type="match status" value="1"/>
</dbReference>
<dbReference type="EMBL" id="CAJNOC010001586">
    <property type="protein sequence ID" value="CAF0876358.1"/>
    <property type="molecule type" value="Genomic_DNA"/>
</dbReference>
<evidence type="ECO:0000256" key="1">
    <source>
        <dbReference type="ARBA" id="ARBA00022723"/>
    </source>
</evidence>
<dbReference type="GO" id="GO:0045944">
    <property type="term" value="P:positive regulation of transcription by RNA polymerase II"/>
    <property type="evidence" value="ECO:0007669"/>
    <property type="project" value="TreeGrafter"/>
</dbReference>
<evidence type="ECO:0000259" key="12">
    <source>
        <dbReference type="PROSITE" id="PS51843"/>
    </source>
</evidence>
<dbReference type="GO" id="GO:0005634">
    <property type="term" value="C:nucleus"/>
    <property type="evidence" value="ECO:0007669"/>
    <property type="project" value="UniProtKB-SubCell"/>
</dbReference>
<feature type="domain" description="Nuclear receptor" evidence="11">
    <location>
        <begin position="119"/>
        <end position="196"/>
    </location>
</feature>
<comment type="similarity">
    <text evidence="9">Belongs to the nuclear hormone receptor family.</text>
</comment>
<feature type="compositionally biased region" description="Polar residues" evidence="10">
    <location>
        <begin position="230"/>
        <end position="248"/>
    </location>
</feature>
<organism evidence="13">
    <name type="scientific">Brachionus calyciflorus</name>
    <dbReference type="NCBI Taxonomy" id="104777"/>
    <lineage>
        <taxon>Eukaryota</taxon>
        <taxon>Metazoa</taxon>
        <taxon>Spiralia</taxon>
        <taxon>Gnathifera</taxon>
        <taxon>Rotifera</taxon>
        <taxon>Eurotatoria</taxon>
        <taxon>Monogononta</taxon>
        <taxon>Pseudotrocha</taxon>
        <taxon>Ploima</taxon>
        <taxon>Brachionidae</taxon>
        <taxon>Brachionus</taxon>
    </lineage>
</organism>
<dbReference type="Pfam" id="PF00105">
    <property type="entry name" value="zf-C4"/>
    <property type="match status" value="1"/>
</dbReference>
<dbReference type="InterPro" id="IPR001628">
    <property type="entry name" value="Znf_hrmn_rcpt"/>
</dbReference>
<comment type="subcellular location">
    <subcellularLocation>
        <location evidence="9">Nucleus</location>
    </subcellularLocation>
</comment>
<evidence type="ECO:0000256" key="5">
    <source>
        <dbReference type="ARBA" id="ARBA00023125"/>
    </source>
</evidence>
<reference evidence="13" key="2">
    <citation type="submission" date="2017-06" db="EMBL/GenBank/DDBJ databases">
        <authorList>
            <person name="Kim H.J."/>
            <person name="Triplett B.A."/>
        </authorList>
    </citation>
    <scope>NUCLEOTIDE SEQUENCE</scope>
</reference>
<dbReference type="PRINTS" id="PR00047">
    <property type="entry name" value="STROIDFINGER"/>
</dbReference>
<feature type="region of interest" description="Disordered" evidence="10">
    <location>
        <begin position="204"/>
        <end position="253"/>
    </location>
</feature>
<evidence type="ECO:0000256" key="4">
    <source>
        <dbReference type="ARBA" id="ARBA00023015"/>
    </source>
</evidence>
<reference evidence="13" key="1">
    <citation type="journal article" date="2017" name="Gen. Comp. Endocrinol.">
        <title>Genome-wide identification of nuclear receptor (NR) genes and the evolutionary significance of the NR1O subfamily in the monogonont rotifer Brachionus spp.</title>
        <authorList>
            <person name="Kim D.H."/>
            <person name="Kim H.S."/>
            <person name="Hwang D.S."/>
            <person name="Kim H.J."/>
            <person name="Hagiwara A."/>
            <person name="Lee J.S."/>
            <person name="Jeong C.B."/>
        </authorList>
    </citation>
    <scope>NUCLEOTIDE SEQUENCE</scope>
</reference>
<feature type="domain" description="NR LBD" evidence="12">
    <location>
        <begin position="297"/>
        <end position="524"/>
    </location>
</feature>
<dbReference type="PROSITE" id="PS00031">
    <property type="entry name" value="NUCLEAR_REC_DBD_1"/>
    <property type="match status" value="1"/>
</dbReference>
<feature type="compositionally biased region" description="Low complexity" evidence="10">
    <location>
        <begin position="571"/>
        <end position="592"/>
    </location>
</feature>
<dbReference type="Pfam" id="PF00104">
    <property type="entry name" value="Hormone_recep"/>
    <property type="match status" value="1"/>
</dbReference>
<keyword evidence="5 9" id="KW-0238">DNA-binding</keyword>
<dbReference type="Gene3D" id="1.10.565.10">
    <property type="entry name" value="Retinoid X Receptor"/>
    <property type="match status" value="1"/>
</dbReference>
<dbReference type="SUPFAM" id="SSF48508">
    <property type="entry name" value="Nuclear receptor ligand-binding domain"/>
    <property type="match status" value="1"/>
</dbReference>
<keyword evidence="6 9" id="KW-0804">Transcription</keyword>
<dbReference type="Proteomes" id="UP000663879">
    <property type="component" value="Unassembled WGS sequence"/>
</dbReference>
<evidence type="ECO:0000256" key="9">
    <source>
        <dbReference type="RuleBase" id="RU004334"/>
    </source>
</evidence>
<keyword evidence="1 9" id="KW-0479">Metal-binding</keyword>
<accession>A0A221CB01</accession>
<dbReference type="InterPro" id="IPR000536">
    <property type="entry name" value="Nucl_hrmn_rcpt_lig-bd"/>
</dbReference>
<dbReference type="SMART" id="SM00430">
    <property type="entry name" value="HOLI"/>
    <property type="match status" value="1"/>
</dbReference>
<feature type="region of interest" description="Disordered" evidence="10">
    <location>
        <begin position="571"/>
        <end position="601"/>
    </location>
</feature>
<evidence type="ECO:0000256" key="10">
    <source>
        <dbReference type="SAM" id="MobiDB-lite"/>
    </source>
</evidence>
<dbReference type="GO" id="GO:0000978">
    <property type="term" value="F:RNA polymerase II cis-regulatory region sequence-specific DNA binding"/>
    <property type="evidence" value="ECO:0007669"/>
    <property type="project" value="TreeGrafter"/>
</dbReference>
<protein>
    <submittedName>
        <fullName evidence="13">Nuclear receptor</fullName>
    </submittedName>
</protein>